<comment type="caution">
    <text evidence="1">The sequence shown here is derived from an EMBL/GenBank/DDBJ whole genome shotgun (WGS) entry which is preliminary data.</text>
</comment>
<gene>
    <name evidence="1" type="ORF">L6452_28233</name>
</gene>
<reference evidence="2" key="1">
    <citation type="journal article" date="2022" name="Mol. Ecol. Resour.">
        <title>The genomes of chicory, endive, great burdock and yacon provide insights into Asteraceae palaeo-polyploidization history and plant inulin production.</title>
        <authorList>
            <person name="Fan W."/>
            <person name="Wang S."/>
            <person name="Wang H."/>
            <person name="Wang A."/>
            <person name="Jiang F."/>
            <person name="Liu H."/>
            <person name="Zhao H."/>
            <person name="Xu D."/>
            <person name="Zhang Y."/>
        </authorList>
    </citation>
    <scope>NUCLEOTIDE SEQUENCE [LARGE SCALE GENOMIC DNA]</scope>
    <source>
        <strain evidence="2">cv. Niubang</strain>
    </source>
</reference>
<sequence>MKGWRLGVDVKDNWWGCCCVVQRLQDVGAEATSATLPAGACHVYIVRSSYPSNDLHSIRILIKTAISTDR</sequence>
<dbReference type="Proteomes" id="UP001055879">
    <property type="component" value="Linkage Group LG09"/>
</dbReference>
<evidence type="ECO:0000313" key="2">
    <source>
        <dbReference type="Proteomes" id="UP001055879"/>
    </source>
</evidence>
<dbReference type="EMBL" id="CM042055">
    <property type="protein sequence ID" value="KAI3702495.1"/>
    <property type="molecule type" value="Genomic_DNA"/>
</dbReference>
<organism evidence="1 2">
    <name type="scientific">Arctium lappa</name>
    <name type="common">Greater burdock</name>
    <name type="synonym">Lappa major</name>
    <dbReference type="NCBI Taxonomy" id="4217"/>
    <lineage>
        <taxon>Eukaryota</taxon>
        <taxon>Viridiplantae</taxon>
        <taxon>Streptophyta</taxon>
        <taxon>Embryophyta</taxon>
        <taxon>Tracheophyta</taxon>
        <taxon>Spermatophyta</taxon>
        <taxon>Magnoliopsida</taxon>
        <taxon>eudicotyledons</taxon>
        <taxon>Gunneridae</taxon>
        <taxon>Pentapetalae</taxon>
        <taxon>asterids</taxon>
        <taxon>campanulids</taxon>
        <taxon>Asterales</taxon>
        <taxon>Asteraceae</taxon>
        <taxon>Carduoideae</taxon>
        <taxon>Cardueae</taxon>
        <taxon>Arctiinae</taxon>
        <taxon>Arctium</taxon>
    </lineage>
</organism>
<name>A0ACB8ZYQ1_ARCLA</name>
<keyword evidence="2" id="KW-1185">Reference proteome</keyword>
<protein>
    <submittedName>
        <fullName evidence="1">Uncharacterized protein</fullName>
    </submittedName>
</protein>
<proteinExistence type="predicted"/>
<accession>A0ACB8ZYQ1</accession>
<reference evidence="1 2" key="2">
    <citation type="journal article" date="2022" name="Mol. Ecol. Resour.">
        <title>The genomes of chicory, endive, great burdock and yacon provide insights into Asteraceae paleo-polyploidization history and plant inulin production.</title>
        <authorList>
            <person name="Fan W."/>
            <person name="Wang S."/>
            <person name="Wang H."/>
            <person name="Wang A."/>
            <person name="Jiang F."/>
            <person name="Liu H."/>
            <person name="Zhao H."/>
            <person name="Xu D."/>
            <person name="Zhang Y."/>
        </authorList>
    </citation>
    <scope>NUCLEOTIDE SEQUENCE [LARGE SCALE GENOMIC DNA]</scope>
    <source>
        <strain evidence="2">cv. Niubang</strain>
    </source>
</reference>
<evidence type="ECO:0000313" key="1">
    <source>
        <dbReference type="EMBL" id="KAI3702495.1"/>
    </source>
</evidence>